<dbReference type="RefSeq" id="WP_269568885.1">
    <property type="nucleotide sequence ID" value="NZ_JAPXIC010000092.1"/>
</dbReference>
<accession>A0AAP3HFG5</accession>
<proteinExistence type="predicted"/>
<sequence>MIITDDVDKANRFAMKTAAKSSAISLTLNAAKTNHGAQIIDHRTTTDLLTSLEQALTILTSEKPQKSDAE</sequence>
<comment type="caution">
    <text evidence="1">The sequence shown here is derived from an EMBL/GenBank/DDBJ whole genome shotgun (WGS) entry which is preliminary data.</text>
</comment>
<dbReference type="AlphaFoldDB" id="A0AAP3HFG5"/>
<reference evidence="1" key="1">
    <citation type="submission" date="2022-12" db="EMBL/GenBank/DDBJ databases">
        <title>Comparative genomics of Legionella pneumophila isolates from the West Bank and Germany support molecular epidemiology of Legionnaires disease.</title>
        <authorList>
            <person name="Zayed A.R."/>
            <person name="Bitar D.M."/>
            <person name="Steinert M."/>
            <person name="Lueck C."/>
            <person name="Brettar I."/>
            <person name="Hoefle M.G."/>
            <person name="Bunk B."/>
        </authorList>
    </citation>
    <scope>NUCLEOTIDE SEQUENCE</scope>
    <source>
        <strain evidence="1">H23</strain>
    </source>
</reference>
<dbReference type="Proteomes" id="UP001071279">
    <property type="component" value="Unassembled WGS sequence"/>
</dbReference>
<name>A0AAP3HFG5_LEGPN</name>
<evidence type="ECO:0000313" key="2">
    <source>
        <dbReference type="Proteomes" id="UP001071279"/>
    </source>
</evidence>
<gene>
    <name evidence="1" type="ORF">O6C86_14425</name>
</gene>
<evidence type="ECO:0000313" key="1">
    <source>
        <dbReference type="EMBL" id="MCZ4720399.1"/>
    </source>
</evidence>
<protein>
    <submittedName>
        <fullName evidence="1">Uncharacterized protein</fullName>
    </submittedName>
</protein>
<organism evidence="1 2">
    <name type="scientific">Legionella pneumophila</name>
    <dbReference type="NCBI Taxonomy" id="446"/>
    <lineage>
        <taxon>Bacteria</taxon>
        <taxon>Pseudomonadati</taxon>
        <taxon>Pseudomonadota</taxon>
        <taxon>Gammaproteobacteria</taxon>
        <taxon>Legionellales</taxon>
        <taxon>Legionellaceae</taxon>
        <taxon>Legionella</taxon>
    </lineage>
</organism>
<feature type="non-terminal residue" evidence="1">
    <location>
        <position position="70"/>
    </location>
</feature>
<dbReference type="EMBL" id="JAPXIC010000092">
    <property type="protein sequence ID" value="MCZ4720399.1"/>
    <property type="molecule type" value="Genomic_DNA"/>
</dbReference>